<dbReference type="Proteomes" id="UP000192578">
    <property type="component" value="Unassembled WGS sequence"/>
</dbReference>
<evidence type="ECO:0000256" key="4">
    <source>
        <dbReference type="ARBA" id="ARBA00023136"/>
    </source>
</evidence>
<comment type="caution">
    <text evidence="9">The sequence shown here is derived from an EMBL/GenBank/DDBJ whole genome shotgun (WGS) entry which is preliminary data.</text>
</comment>
<dbReference type="Pfam" id="PF01284">
    <property type="entry name" value="MARVEL"/>
    <property type="match status" value="1"/>
</dbReference>
<dbReference type="PANTHER" id="PTHR22776:SF97">
    <property type="entry name" value="RE01453P"/>
    <property type="match status" value="1"/>
</dbReference>
<dbReference type="PROSITE" id="PS51225">
    <property type="entry name" value="MARVEL"/>
    <property type="match status" value="1"/>
</dbReference>
<keyword evidence="3 7" id="KW-1133">Transmembrane helix</keyword>
<organism evidence="9 10">
    <name type="scientific">Hypsibius exemplaris</name>
    <name type="common">Freshwater tardigrade</name>
    <dbReference type="NCBI Taxonomy" id="2072580"/>
    <lineage>
        <taxon>Eukaryota</taxon>
        <taxon>Metazoa</taxon>
        <taxon>Ecdysozoa</taxon>
        <taxon>Tardigrada</taxon>
        <taxon>Eutardigrada</taxon>
        <taxon>Parachela</taxon>
        <taxon>Hypsibioidea</taxon>
        <taxon>Hypsibiidae</taxon>
        <taxon>Hypsibius</taxon>
    </lineage>
</organism>
<proteinExistence type="predicted"/>
<feature type="transmembrane region" description="Helical" evidence="7">
    <location>
        <begin position="147"/>
        <end position="167"/>
    </location>
</feature>
<dbReference type="InterPro" id="IPR008253">
    <property type="entry name" value="Marvel"/>
</dbReference>
<reference evidence="10" key="1">
    <citation type="submission" date="2017-01" db="EMBL/GenBank/DDBJ databases">
        <title>Comparative genomics of anhydrobiosis in the tardigrade Hypsibius dujardini.</title>
        <authorList>
            <person name="Yoshida Y."/>
            <person name="Koutsovoulos G."/>
            <person name="Laetsch D."/>
            <person name="Stevens L."/>
            <person name="Kumar S."/>
            <person name="Horikawa D."/>
            <person name="Ishino K."/>
            <person name="Komine S."/>
            <person name="Tomita M."/>
            <person name="Blaxter M."/>
            <person name="Arakawa K."/>
        </authorList>
    </citation>
    <scope>NUCLEOTIDE SEQUENCE [LARGE SCALE GENOMIC DNA]</scope>
    <source>
        <strain evidence="10">Z151</strain>
    </source>
</reference>
<protein>
    <recommendedName>
        <fullName evidence="8">MARVEL domain-containing protein</fullName>
    </recommendedName>
</protein>
<dbReference type="InterPro" id="IPR050578">
    <property type="entry name" value="MARVEL-CKLF_proteins"/>
</dbReference>
<evidence type="ECO:0000256" key="6">
    <source>
        <dbReference type="SAM" id="MobiDB-lite"/>
    </source>
</evidence>
<dbReference type="AlphaFoldDB" id="A0A1W0X815"/>
<keyword evidence="4 5" id="KW-0472">Membrane</keyword>
<evidence type="ECO:0000256" key="5">
    <source>
        <dbReference type="PROSITE-ProRule" id="PRU00581"/>
    </source>
</evidence>
<dbReference type="OrthoDB" id="6258237at2759"/>
<feature type="region of interest" description="Disordered" evidence="6">
    <location>
        <begin position="15"/>
        <end position="53"/>
    </location>
</feature>
<evidence type="ECO:0000313" key="10">
    <source>
        <dbReference type="Proteomes" id="UP000192578"/>
    </source>
</evidence>
<dbReference type="EMBL" id="MTYJ01000011">
    <property type="protein sequence ID" value="OQV23462.1"/>
    <property type="molecule type" value="Genomic_DNA"/>
</dbReference>
<evidence type="ECO:0000256" key="1">
    <source>
        <dbReference type="ARBA" id="ARBA00004141"/>
    </source>
</evidence>
<evidence type="ECO:0000256" key="7">
    <source>
        <dbReference type="SAM" id="Phobius"/>
    </source>
</evidence>
<evidence type="ECO:0000256" key="2">
    <source>
        <dbReference type="ARBA" id="ARBA00022692"/>
    </source>
</evidence>
<evidence type="ECO:0000256" key="3">
    <source>
        <dbReference type="ARBA" id="ARBA00022989"/>
    </source>
</evidence>
<dbReference type="PANTHER" id="PTHR22776">
    <property type="entry name" value="MARVEL-CONTAINING POTENTIAL LIPID RAFT-ASSOCIATED PROTEIN"/>
    <property type="match status" value="1"/>
</dbReference>
<feature type="domain" description="MARVEL" evidence="8">
    <location>
        <begin position="74"/>
        <end position="213"/>
    </location>
</feature>
<dbReference type="GO" id="GO:0016020">
    <property type="term" value="C:membrane"/>
    <property type="evidence" value="ECO:0007669"/>
    <property type="project" value="UniProtKB-SubCell"/>
</dbReference>
<name>A0A1W0X815_HYPEX</name>
<evidence type="ECO:0000259" key="8">
    <source>
        <dbReference type="PROSITE" id="PS51225"/>
    </source>
</evidence>
<keyword evidence="2 5" id="KW-0812">Transmembrane</keyword>
<feature type="transmembrane region" description="Helical" evidence="7">
    <location>
        <begin position="187"/>
        <end position="207"/>
    </location>
</feature>
<accession>A0A1W0X815</accession>
<comment type="subcellular location">
    <subcellularLocation>
        <location evidence="1">Membrane</location>
        <topology evidence="1">Multi-pass membrane protein</topology>
    </subcellularLocation>
</comment>
<feature type="transmembrane region" description="Helical" evidence="7">
    <location>
        <begin position="107"/>
        <end position="127"/>
    </location>
</feature>
<keyword evidence="10" id="KW-1185">Reference proteome</keyword>
<feature type="transmembrane region" description="Helical" evidence="7">
    <location>
        <begin position="74"/>
        <end position="101"/>
    </location>
</feature>
<sequence>MEVCAARSIRRGNRFSRRIEPPSASSTTHNGPAILPQSRMDNKPSRASAGPPPAAINPSVIQSTRKMVGVDLRYFTSIVGILKIAEICIGIICAAICGPAYYSGNQFFLFVTITCIIITTVLLLLHFARIPKLFGLPGGIRWTFVEFVYAVTACIFYLIAASVQVARTAQGDYFSYGGSLTSSYNRYMAAGVIAFVNFILYGVDAFFHYKEYRDNRLQGPV</sequence>
<gene>
    <name evidence="9" type="ORF">BV898_02582</name>
</gene>
<evidence type="ECO:0000313" key="9">
    <source>
        <dbReference type="EMBL" id="OQV23462.1"/>
    </source>
</evidence>